<reference evidence="3" key="1">
    <citation type="submission" date="2004-10" db="EMBL/GenBank/DDBJ databases">
        <title>A native plasmid isolated from Sphingomonas xenophaga QYY.</title>
        <authorList>
            <person name="Qu Y."/>
        </authorList>
    </citation>
    <scope>NUCLEOTIDE SEQUENCE</scope>
    <source>
        <strain evidence="3">QYY</strain>
        <plasmid evidence="3">pSx-Qyy</plasmid>
    </source>
</reference>
<dbReference type="Pfam" id="PF05016">
    <property type="entry name" value="ParE_toxin"/>
    <property type="match status" value="1"/>
</dbReference>
<dbReference type="CDD" id="cd22233">
    <property type="entry name" value="RHH_CopAso-like"/>
    <property type="match status" value="1"/>
</dbReference>
<dbReference type="SUPFAM" id="SSF47598">
    <property type="entry name" value="Ribbon-helix-helix"/>
    <property type="match status" value="1"/>
</dbReference>
<keyword evidence="3" id="KW-0614">Plasmid</keyword>
<dbReference type="Pfam" id="PF01402">
    <property type="entry name" value="RHH_1"/>
    <property type="match status" value="1"/>
</dbReference>
<geneLocation type="plasmid" evidence="3">
    <name>pSx-Qyy</name>
</geneLocation>
<dbReference type="Gene3D" id="3.30.2310.20">
    <property type="entry name" value="RelE-like"/>
    <property type="match status" value="1"/>
</dbReference>
<dbReference type="InterPro" id="IPR035093">
    <property type="entry name" value="RelE/ParE_toxin_dom_sf"/>
</dbReference>
<dbReference type="InterPro" id="IPR013321">
    <property type="entry name" value="Arc_rbn_hlx_hlx"/>
</dbReference>
<dbReference type="EMBL" id="AY787146">
    <property type="protein sequence ID" value="AAW24021.1"/>
    <property type="molecule type" value="Genomic_DNA"/>
</dbReference>
<dbReference type="AlphaFoldDB" id="Q5MJH2"/>
<evidence type="ECO:0000259" key="2">
    <source>
        <dbReference type="Pfam" id="PF01402"/>
    </source>
</evidence>
<dbReference type="InterPro" id="IPR010985">
    <property type="entry name" value="Ribbon_hlx_hlx"/>
</dbReference>
<dbReference type="InterPro" id="IPR007712">
    <property type="entry name" value="RelE/ParE_toxin"/>
</dbReference>
<accession>Q5MJH2</accession>
<feature type="domain" description="Ribbon-helix-helix protein CopG" evidence="2">
    <location>
        <begin position="2"/>
        <end position="41"/>
    </location>
</feature>
<sequence length="185" mass="20648">MATSLKIDDMLKGRVQHLAAIRDRSAHWIMCEAIRAYVDREEARESFKAEALASWAEYQETGFHLTGEEMADWLNGWGTADEGECPPCHVLIVTPRARLGMIRCREFLEGRNSEAAARAGQVIAARLLALQTTPDMGRPFDGEEALRELVIGFGSSGYVALYRHDPADDAVYVLALRHQREAGYP</sequence>
<proteinExistence type="predicted"/>
<keyword evidence="1" id="KW-1277">Toxin-antitoxin system</keyword>
<dbReference type="GO" id="GO:0006355">
    <property type="term" value="P:regulation of DNA-templated transcription"/>
    <property type="evidence" value="ECO:0007669"/>
    <property type="project" value="InterPro"/>
</dbReference>
<organism evidence="3">
    <name type="scientific">Sphingobium xenophagum QYY</name>
    <dbReference type="NCBI Taxonomy" id="1192759"/>
    <lineage>
        <taxon>Bacteria</taxon>
        <taxon>Pseudomonadati</taxon>
        <taxon>Pseudomonadota</taxon>
        <taxon>Alphaproteobacteria</taxon>
        <taxon>Sphingomonadales</taxon>
        <taxon>Sphingomonadaceae</taxon>
        <taxon>Sphingobium</taxon>
    </lineage>
</organism>
<name>Q5MJH2_SPHXE</name>
<evidence type="ECO:0000256" key="1">
    <source>
        <dbReference type="ARBA" id="ARBA00022649"/>
    </source>
</evidence>
<protein>
    <recommendedName>
        <fullName evidence="2">Ribbon-helix-helix protein CopG domain-containing protein</fullName>
    </recommendedName>
</protein>
<dbReference type="Gene3D" id="1.10.1220.10">
    <property type="entry name" value="Met repressor-like"/>
    <property type="match status" value="1"/>
</dbReference>
<dbReference type="InterPro" id="IPR002145">
    <property type="entry name" value="CopG"/>
</dbReference>
<evidence type="ECO:0000313" key="3">
    <source>
        <dbReference type="EMBL" id="AAW24021.1"/>
    </source>
</evidence>